<dbReference type="EMBL" id="CAJVPY010032196">
    <property type="protein sequence ID" value="CAG8797494.1"/>
    <property type="molecule type" value="Genomic_DNA"/>
</dbReference>
<evidence type="ECO:0000313" key="2">
    <source>
        <dbReference type="Proteomes" id="UP000789405"/>
    </source>
</evidence>
<protein>
    <submittedName>
        <fullName evidence="1">25739_t:CDS:1</fullName>
    </submittedName>
</protein>
<comment type="caution">
    <text evidence="1">The sequence shown here is derived from an EMBL/GenBank/DDBJ whole genome shotgun (WGS) entry which is preliminary data.</text>
</comment>
<accession>A0A9N9JV23</accession>
<reference evidence="1" key="1">
    <citation type="submission" date="2021-06" db="EMBL/GenBank/DDBJ databases">
        <authorList>
            <person name="Kallberg Y."/>
            <person name="Tangrot J."/>
            <person name="Rosling A."/>
        </authorList>
    </citation>
    <scope>NUCLEOTIDE SEQUENCE</scope>
    <source>
        <strain evidence="1">MA453B</strain>
    </source>
</reference>
<dbReference type="Proteomes" id="UP000789405">
    <property type="component" value="Unassembled WGS sequence"/>
</dbReference>
<keyword evidence="2" id="KW-1185">Reference proteome</keyword>
<organism evidence="1 2">
    <name type="scientific">Dentiscutata erythropus</name>
    <dbReference type="NCBI Taxonomy" id="1348616"/>
    <lineage>
        <taxon>Eukaryota</taxon>
        <taxon>Fungi</taxon>
        <taxon>Fungi incertae sedis</taxon>
        <taxon>Mucoromycota</taxon>
        <taxon>Glomeromycotina</taxon>
        <taxon>Glomeromycetes</taxon>
        <taxon>Diversisporales</taxon>
        <taxon>Gigasporaceae</taxon>
        <taxon>Dentiscutata</taxon>
    </lineage>
</organism>
<gene>
    <name evidence="1" type="ORF">DERYTH_LOCUS22688</name>
</gene>
<proteinExistence type="predicted"/>
<evidence type="ECO:0000313" key="1">
    <source>
        <dbReference type="EMBL" id="CAG8797494.1"/>
    </source>
</evidence>
<dbReference type="AlphaFoldDB" id="A0A9N9JV23"/>
<name>A0A9N9JV23_9GLOM</name>
<feature type="non-terminal residue" evidence="1">
    <location>
        <position position="1"/>
    </location>
</feature>
<sequence>RLRHGKKGIPSVEVCPLQKFPCSLLYCKPRGINNLYKAKATDTTLNIY</sequence>